<comment type="caution">
    <text evidence="1">The sequence shown here is derived from an EMBL/GenBank/DDBJ whole genome shotgun (WGS) entry which is preliminary data.</text>
</comment>
<dbReference type="Proteomes" id="UP000248291">
    <property type="component" value="Unassembled WGS sequence"/>
</dbReference>
<organism evidence="1 2">
    <name type="scientific">Pseudomonas syringae pv. actinidiae</name>
    <dbReference type="NCBI Taxonomy" id="103796"/>
    <lineage>
        <taxon>Bacteria</taxon>
        <taxon>Pseudomonadati</taxon>
        <taxon>Pseudomonadota</taxon>
        <taxon>Gammaproteobacteria</taxon>
        <taxon>Pseudomonadales</taxon>
        <taxon>Pseudomonadaceae</taxon>
        <taxon>Pseudomonas</taxon>
        <taxon>Pseudomonas syringae</taxon>
    </lineage>
</organism>
<accession>A0AAN4QAJ7</accession>
<reference evidence="1 2" key="1">
    <citation type="submission" date="2018-04" db="EMBL/GenBank/DDBJ databases">
        <title>Draft genome sequence of Pseudomonas syringae pv. actinidiae biovar 3 strains isolated from kiwifruit in Kagawa prefecture.</title>
        <authorList>
            <person name="Tabuchi M."/>
            <person name="Saito M."/>
            <person name="Fujiwara S."/>
            <person name="Sasa N."/>
            <person name="Akimitsu K."/>
            <person name="Gomi K."/>
            <person name="Konishi-Sugita S."/>
            <person name="Hamano K."/>
            <person name="Kataoka I."/>
        </authorList>
    </citation>
    <scope>NUCLEOTIDE SEQUENCE [LARGE SCALE GENOMIC DNA]</scope>
    <source>
        <strain evidence="1 2">MAFF212211</strain>
    </source>
</reference>
<proteinExistence type="predicted"/>
<dbReference type="EMBL" id="BGKA01000167">
    <property type="protein sequence ID" value="GBH18605.1"/>
    <property type="molecule type" value="Genomic_DNA"/>
</dbReference>
<evidence type="ECO:0000313" key="1">
    <source>
        <dbReference type="EMBL" id="GBH18605.1"/>
    </source>
</evidence>
<evidence type="ECO:0000313" key="2">
    <source>
        <dbReference type="Proteomes" id="UP000248291"/>
    </source>
</evidence>
<sequence length="46" mass="4711">MPVSITNDKAAIVHGGHGVLLVFLMDAQASITCATGCGKVSRHSCL</sequence>
<name>A0AAN4QAJ7_PSESF</name>
<protein>
    <submittedName>
        <fullName evidence="1">Uncharacterized protein</fullName>
    </submittedName>
</protein>
<gene>
    <name evidence="1" type="ORF">KPSA3_04593</name>
</gene>
<dbReference type="AlphaFoldDB" id="A0AAN4QAJ7"/>